<dbReference type="RefSeq" id="WP_183990761.1">
    <property type="nucleotide sequence ID" value="NZ_BMHW01000001.1"/>
</dbReference>
<evidence type="ECO:0000256" key="1">
    <source>
        <dbReference type="SAM" id="Phobius"/>
    </source>
</evidence>
<keyword evidence="1" id="KW-0472">Membrane</keyword>
<sequence length="62" mass="6663">MTDAFYAYSGLLNASAMVLLLAIIVAFYVSLTLEAFKNATETRVEATALRRGGAGMDYRPGV</sequence>
<reference evidence="2 3" key="1">
    <citation type="submission" date="2020-08" db="EMBL/GenBank/DDBJ databases">
        <title>Genomic Encyclopedia of Type Strains, Phase IV (KMG-IV): sequencing the most valuable type-strain genomes for metagenomic binning, comparative biology and taxonomic classification.</title>
        <authorList>
            <person name="Goeker M."/>
        </authorList>
    </citation>
    <scope>NUCLEOTIDE SEQUENCE [LARGE SCALE GENOMIC DNA]</scope>
    <source>
        <strain evidence="2 3">DSM 100734</strain>
    </source>
</reference>
<evidence type="ECO:0000313" key="3">
    <source>
        <dbReference type="Proteomes" id="UP000547879"/>
    </source>
</evidence>
<keyword evidence="1" id="KW-0812">Transmembrane</keyword>
<gene>
    <name evidence="2" type="ORF">HNQ72_001370</name>
</gene>
<organism evidence="2 3">
    <name type="scientific">Rhizobium wenxiniae</name>
    <dbReference type="NCBI Taxonomy" id="1737357"/>
    <lineage>
        <taxon>Bacteria</taxon>
        <taxon>Pseudomonadati</taxon>
        <taxon>Pseudomonadota</taxon>
        <taxon>Alphaproteobacteria</taxon>
        <taxon>Hyphomicrobiales</taxon>
        <taxon>Rhizobiaceae</taxon>
        <taxon>Rhizobium/Agrobacterium group</taxon>
        <taxon>Rhizobium</taxon>
    </lineage>
</organism>
<keyword evidence="3" id="KW-1185">Reference proteome</keyword>
<evidence type="ECO:0000313" key="2">
    <source>
        <dbReference type="EMBL" id="MBB6161573.1"/>
    </source>
</evidence>
<accession>A0A7W9Y4Z2</accession>
<dbReference type="Proteomes" id="UP000547879">
    <property type="component" value="Unassembled WGS sequence"/>
</dbReference>
<protein>
    <submittedName>
        <fullName evidence="2">Uncharacterized protein</fullName>
    </submittedName>
</protein>
<dbReference type="AlphaFoldDB" id="A0A7W9Y4Z2"/>
<proteinExistence type="predicted"/>
<name>A0A7W9Y4Z2_9HYPH</name>
<dbReference type="EMBL" id="JACHEG010000001">
    <property type="protein sequence ID" value="MBB6161573.1"/>
    <property type="molecule type" value="Genomic_DNA"/>
</dbReference>
<comment type="caution">
    <text evidence="2">The sequence shown here is derived from an EMBL/GenBank/DDBJ whole genome shotgun (WGS) entry which is preliminary data.</text>
</comment>
<feature type="transmembrane region" description="Helical" evidence="1">
    <location>
        <begin position="6"/>
        <end position="29"/>
    </location>
</feature>
<keyword evidence="1" id="KW-1133">Transmembrane helix</keyword>